<keyword evidence="2" id="KW-1185">Reference proteome</keyword>
<dbReference type="Gene3D" id="3.80.10.10">
    <property type="entry name" value="Ribonuclease Inhibitor"/>
    <property type="match status" value="2"/>
</dbReference>
<accession>A0ABM0GKL3</accession>
<dbReference type="SMART" id="SM00256">
    <property type="entry name" value="FBOX"/>
    <property type="match status" value="1"/>
</dbReference>
<dbReference type="SUPFAM" id="SSF52047">
    <property type="entry name" value="RNI-like"/>
    <property type="match status" value="1"/>
</dbReference>
<dbReference type="Proteomes" id="UP000694865">
    <property type="component" value="Unplaced"/>
</dbReference>
<evidence type="ECO:0000259" key="1">
    <source>
        <dbReference type="SMART" id="SM00256"/>
    </source>
</evidence>
<dbReference type="GeneID" id="100377162"/>
<feature type="domain" description="F-box" evidence="1">
    <location>
        <begin position="56"/>
        <end position="96"/>
    </location>
</feature>
<dbReference type="SUPFAM" id="SSF81383">
    <property type="entry name" value="F-box domain"/>
    <property type="match status" value="1"/>
</dbReference>
<dbReference type="Gene3D" id="1.20.1280.50">
    <property type="match status" value="1"/>
</dbReference>
<dbReference type="SUPFAM" id="SSF52058">
    <property type="entry name" value="L domain-like"/>
    <property type="match status" value="1"/>
</dbReference>
<name>A0ABM0GKL3_SACKO</name>
<proteinExistence type="predicted"/>
<dbReference type="InterPro" id="IPR001810">
    <property type="entry name" value="F-box_dom"/>
</dbReference>
<dbReference type="InterPro" id="IPR032675">
    <property type="entry name" value="LRR_dom_sf"/>
</dbReference>
<sequence length="833" mass="93809">MDTSDYELDDEYGELPPVLKDGKEVSVRKSEVYEWDEEEYVFDERYLPYYSIIEALSLENIFEVLSHLEWYELCTMSQTCTAFHDICNSPSLWQHMKKLNFTKCKNPNETDVFHIAQRCPKAVLAITAKCTGIQRFKVSYSNKIQKSSILDLVSSHVDLQELYIKKCSGVSFLNLEHQTTLNAKFQHLKSISLIECFMDHDNFVTMATSCPTVEDLDLSKSHIDFLSIGPNQAGADVVKADFKQLKSLALNTCTDLTKVEVYQNVKLEKISMNNCMRLASLKLQCENVADVSVSGCYALEWLDITSTKLSEMILSYLPGLQNIKLECNNLAKLDLSHSTCIIFQCLLESISLSNIRSLNIIGCIQFNPDDISDKLLPKLTCLHELLCGGHSWSHSSYNNNNIKRLSIRDAVNLWTLEMNCSSVEKLEIDNCACMMESELFETLSYGKRVERKRRSSRNDDTVVTIGGVPNVQHLTLSRLGNLNGKNLSIMRNNLIKLQVIELVKCDFVKIVELTDWPELCDVRVIGSPRLSTFTVSGCPQVSNINLMWCGAVDSFHITANKLQTLNTAGCVFKDFHLQSTSLEILNVAELYTLPSAMVNLCCPNLKSLSLNLQLSAMRKLKDIKLDEKCQLSVLFLNNLPKLAGSVRDSVLSQCSGSLKELEIRGLPRDCSLGIHAAYLVSLTLNNCRNLTHLDIICPGLKYLRIQGCPSLTSMMFSVDELTSLDTAHSSQLVSLKTLHLCSNDVKFLARMLAIYCPNLQELILSGHRTTMNRILSAGHSLPHLHTVRLHNCEFDVELRKHNPGPLVIDVDKLHRSESSDDSLLHNTLSVYFT</sequence>
<dbReference type="Pfam" id="PF12937">
    <property type="entry name" value="F-box-like"/>
    <property type="match status" value="1"/>
</dbReference>
<evidence type="ECO:0000313" key="3">
    <source>
        <dbReference type="RefSeq" id="XP_002731956.1"/>
    </source>
</evidence>
<dbReference type="InterPro" id="IPR036047">
    <property type="entry name" value="F-box-like_dom_sf"/>
</dbReference>
<evidence type="ECO:0000313" key="2">
    <source>
        <dbReference type="Proteomes" id="UP000694865"/>
    </source>
</evidence>
<dbReference type="RefSeq" id="XP_002731956.1">
    <property type="nucleotide sequence ID" value="XM_002731910.1"/>
</dbReference>
<reference evidence="3" key="1">
    <citation type="submission" date="2025-08" db="UniProtKB">
        <authorList>
            <consortium name="RefSeq"/>
        </authorList>
    </citation>
    <scope>IDENTIFICATION</scope>
    <source>
        <tissue evidence="3">Testes</tissue>
    </source>
</reference>
<organism evidence="2 3">
    <name type="scientific">Saccoglossus kowalevskii</name>
    <name type="common">Acorn worm</name>
    <dbReference type="NCBI Taxonomy" id="10224"/>
    <lineage>
        <taxon>Eukaryota</taxon>
        <taxon>Metazoa</taxon>
        <taxon>Hemichordata</taxon>
        <taxon>Enteropneusta</taxon>
        <taxon>Harrimaniidae</taxon>
        <taxon>Saccoglossus</taxon>
    </lineage>
</organism>
<dbReference type="PANTHER" id="PTHR13318">
    <property type="entry name" value="PARTNER OF PAIRED, ISOFORM B-RELATED"/>
    <property type="match status" value="1"/>
</dbReference>
<protein>
    <submittedName>
        <fullName evidence="3">F-box/LRR-repeat protein 15-like</fullName>
    </submittedName>
</protein>
<gene>
    <name evidence="3" type="primary">LOC100377162</name>
</gene>